<evidence type="ECO:0000313" key="1">
    <source>
        <dbReference type="EMBL" id="PPE75459.1"/>
    </source>
</evidence>
<evidence type="ECO:0000313" key="2">
    <source>
        <dbReference type="Proteomes" id="UP000238220"/>
    </source>
</evidence>
<dbReference type="RefSeq" id="WP_104228425.1">
    <property type="nucleotide sequence ID" value="NZ_PSNW01000001.1"/>
</dbReference>
<accession>A0A2S5TKD8</accession>
<keyword evidence="2" id="KW-1185">Reference proteome</keyword>
<dbReference type="OrthoDB" id="6041581at2"/>
<dbReference type="Proteomes" id="UP000238220">
    <property type="component" value="Unassembled WGS sequence"/>
</dbReference>
<name>A0A2S5TKD8_9GAMM</name>
<dbReference type="EMBL" id="PSNW01000001">
    <property type="protein sequence ID" value="PPE75459.1"/>
    <property type="molecule type" value="Genomic_DNA"/>
</dbReference>
<proteinExistence type="predicted"/>
<sequence>MKEIPSLLLDTLDEVILRHTERYLTASNISEETHALRVRELILERTPARKRVASDFPLGEDLFHVQDQGGQKIRRWRNPNISARMSVGVLEAMVQALGEPYILHCKQELAQRMGGMFVPCPSGTAPEVTSVADFMREVGELLNSWATVAVGGINGEDDPAKLRESMREIDDVIAQAMRMRNMLEAALAEALAPRGAA</sequence>
<organism evidence="1 2">
    <name type="scientific">Solimonas fluminis</name>
    <dbReference type="NCBI Taxonomy" id="2086571"/>
    <lineage>
        <taxon>Bacteria</taxon>
        <taxon>Pseudomonadati</taxon>
        <taxon>Pseudomonadota</taxon>
        <taxon>Gammaproteobacteria</taxon>
        <taxon>Nevskiales</taxon>
        <taxon>Nevskiaceae</taxon>
        <taxon>Solimonas</taxon>
    </lineage>
</organism>
<gene>
    <name evidence="1" type="ORF">C3942_00760</name>
</gene>
<comment type="caution">
    <text evidence="1">The sequence shown here is derived from an EMBL/GenBank/DDBJ whole genome shotgun (WGS) entry which is preliminary data.</text>
</comment>
<protein>
    <submittedName>
        <fullName evidence="1">Uncharacterized protein</fullName>
    </submittedName>
</protein>
<dbReference type="AlphaFoldDB" id="A0A2S5TKD8"/>
<reference evidence="1 2" key="1">
    <citation type="submission" date="2018-02" db="EMBL/GenBank/DDBJ databases">
        <title>Genome sequencing of Solimonas sp. HR-BB.</title>
        <authorList>
            <person name="Lee Y."/>
            <person name="Jeon C.O."/>
        </authorList>
    </citation>
    <scope>NUCLEOTIDE SEQUENCE [LARGE SCALE GENOMIC DNA]</scope>
    <source>
        <strain evidence="1 2">HR-BB</strain>
    </source>
</reference>